<dbReference type="EMBL" id="CP000084">
    <property type="protein sequence ID" value="AAZ22166.1"/>
    <property type="molecule type" value="Genomic_DNA"/>
</dbReference>
<protein>
    <recommendedName>
        <fullName evidence="3">TIGR03643 family protein</fullName>
    </recommendedName>
</protein>
<dbReference type="AlphaFoldDB" id="Q4FKX2"/>
<dbReference type="eggNOG" id="ENOG50336VP">
    <property type="taxonomic scope" value="Bacteria"/>
</dbReference>
<dbReference type="Proteomes" id="UP000002528">
    <property type="component" value="Chromosome"/>
</dbReference>
<dbReference type="Pfam" id="PF10985">
    <property type="entry name" value="DUF2805"/>
    <property type="match status" value="1"/>
</dbReference>
<dbReference type="KEGG" id="pub:SAR11_1363"/>
<gene>
    <name evidence="1" type="ordered locus">SAR11_1363</name>
</gene>
<sequence>MKKKGHTPITRVKNPEPHISDPDWIIWAAWADRITFEEIEQKTGKTEGEVIKIMRHSIKPVSFRLWRKRVNQKSIKHRKKFEYSRKEITSKIKKNDYL</sequence>
<dbReference type="NCBIfam" id="TIGR03643">
    <property type="entry name" value="TIGR03643 family protein"/>
    <property type="match status" value="1"/>
</dbReference>
<organism evidence="1 2">
    <name type="scientific">Pelagibacter ubique (strain HTCC1062)</name>
    <dbReference type="NCBI Taxonomy" id="335992"/>
    <lineage>
        <taxon>Bacteria</taxon>
        <taxon>Pseudomonadati</taxon>
        <taxon>Pseudomonadota</taxon>
        <taxon>Alphaproteobacteria</taxon>
        <taxon>Candidatus Pelagibacterales</taxon>
        <taxon>Candidatus Pelagibacteraceae</taxon>
        <taxon>Candidatus Pelagibacter</taxon>
    </lineage>
</organism>
<dbReference type="RefSeq" id="WP_011282339.1">
    <property type="nucleotide sequence ID" value="NC_007205.1"/>
</dbReference>
<dbReference type="STRING" id="335992.SAR11_1363"/>
<evidence type="ECO:0000313" key="2">
    <source>
        <dbReference type="Proteomes" id="UP000002528"/>
    </source>
</evidence>
<dbReference type="GeneID" id="66295852"/>
<reference evidence="1 2" key="1">
    <citation type="journal article" date="2005" name="Science">
        <title>Genome streamlining in a cosmopolitan oceanic bacterium.</title>
        <authorList>
            <person name="Giovannoni S.J."/>
            <person name="Tripp H.J."/>
            <person name="Givan S."/>
            <person name="Podar M."/>
            <person name="Vergin K.L."/>
            <person name="Baptista D."/>
            <person name="Bibbs L."/>
            <person name="Eads J."/>
            <person name="Richardson T.H."/>
            <person name="Noordewier M."/>
            <person name="Rappe M.S."/>
            <person name="Short J.M."/>
            <person name="Carrington J.C."/>
            <person name="Mathur E.J."/>
        </authorList>
    </citation>
    <scope>NUCLEOTIDE SEQUENCE [LARGE SCALE GENOMIC DNA]</scope>
    <source>
        <strain evidence="1 2">HTCC1062</strain>
    </source>
</reference>
<accession>Q4FKX2</accession>
<dbReference type="OrthoDB" id="289296at2"/>
<dbReference type="InterPro" id="IPR019882">
    <property type="entry name" value="CHP03643"/>
</dbReference>
<name>Q4FKX2_PELUB</name>
<proteinExistence type="predicted"/>
<evidence type="ECO:0000313" key="1">
    <source>
        <dbReference type="EMBL" id="AAZ22166.1"/>
    </source>
</evidence>
<dbReference type="HOGENOM" id="CLU_141636_2_1_5"/>
<evidence type="ECO:0008006" key="3">
    <source>
        <dbReference type="Google" id="ProtNLM"/>
    </source>
</evidence>
<keyword evidence="2" id="KW-1185">Reference proteome</keyword>